<reference evidence="1" key="1">
    <citation type="submission" date="2022-05" db="EMBL/GenBank/DDBJ databases">
        <title>The Musa troglodytarum L. genome provides insights into the mechanism of non-climacteric behaviour and enrichment of carotenoids.</title>
        <authorList>
            <person name="Wang J."/>
        </authorList>
    </citation>
    <scope>NUCLEOTIDE SEQUENCE</scope>
    <source>
        <tissue evidence="1">Leaf</tissue>
    </source>
</reference>
<name>A0A9E7H6Y4_9LILI</name>
<gene>
    <name evidence="1" type="ORF">MUK42_17168</name>
</gene>
<proteinExistence type="predicted"/>
<protein>
    <submittedName>
        <fullName evidence="1">Uncharacterized protein</fullName>
    </submittedName>
</protein>
<dbReference type="EMBL" id="CP097510">
    <property type="protein sequence ID" value="URE24642.1"/>
    <property type="molecule type" value="Genomic_DNA"/>
</dbReference>
<dbReference type="Proteomes" id="UP001055439">
    <property type="component" value="Chromosome 8"/>
</dbReference>
<keyword evidence="2" id="KW-1185">Reference proteome</keyword>
<evidence type="ECO:0000313" key="2">
    <source>
        <dbReference type="Proteomes" id="UP001055439"/>
    </source>
</evidence>
<dbReference type="AlphaFoldDB" id="A0A9E7H6Y4"/>
<sequence>MVLCESLVDCSGCEDEYAEMILRAKAPKKGCGRVQEIFGHLWQLDGLRGMELSPFLSLQKIPKPH</sequence>
<organism evidence="1 2">
    <name type="scientific">Musa troglodytarum</name>
    <name type="common">fe'i banana</name>
    <dbReference type="NCBI Taxonomy" id="320322"/>
    <lineage>
        <taxon>Eukaryota</taxon>
        <taxon>Viridiplantae</taxon>
        <taxon>Streptophyta</taxon>
        <taxon>Embryophyta</taxon>
        <taxon>Tracheophyta</taxon>
        <taxon>Spermatophyta</taxon>
        <taxon>Magnoliopsida</taxon>
        <taxon>Liliopsida</taxon>
        <taxon>Zingiberales</taxon>
        <taxon>Musaceae</taxon>
        <taxon>Musa</taxon>
    </lineage>
</organism>
<evidence type="ECO:0000313" key="1">
    <source>
        <dbReference type="EMBL" id="URE24642.1"/>
    </source>
</evidence>
<accession>A0A9E7H6Y4</accession>